<evidence type="ECO:0000256" key="9">
    <source>
        <dbReference type="HAMAP-Rule" id="MF_01014"/>
    </source>
</evidence>
<dbReference type="InterPro" id="IPR044524">
    <property type="entry name" value="Isoase_HisA-like"/>
</dbReference>
<dbReference type="OrthoDB" id="9807749at2"/>
<evidence type="ECO:0000256" key="3">
    <source>
        <dbReference type="ARBA" id="ARBA00005133"/>
    </source>
</evidence>
<dbReference type="SUPFAM" id="SSF51366">
    <property type="entry name" value="Ribulose-phoshate binding barrel"/>
    <property type="match status" value="1"/>
</dbReference>
<evidence type="ECO:0000256" key="6">
    <source>
        <dbReference type="ARBA" id="ARBA00022605"/>
    </source>
</evidence>
<keyword evidence="7 9" id="KW-0368">Histidine biosynthesis</keyword>
<dbReference type="InterPro" id="IPR013785">
    <property type="entry name" value="Aldolase_TIM"/>
</dbReference>
<dbReference type="InterPro" id="IPR006063">
    <property type="entry name" value="HisA_bact_arch"/>
</dbReference>
<dbReference type="EC" id="5.3.1.16" evidence="9 11"/>
<dbReference type="STRING" id="692418.SAMN04488029_2013"/>
<dbReference type="NCBIfam" id="TIGR00007">
    <property type="entry name" value="1-(5-phosphoribosyl)-5-[(5-phosphoribosylamino)methylideneamino]imidazole-4-carboxamide isomerase"/>
    <property type="match status" value="1"/>
</dbReference>
<dbReference type="HAMAP" id="MF_01014">
    <property type="entry name" value="HisA"/>
    <property type="match status" value="1"/>
</dbReference>
<dbReference type="Gene3D" id="3.20.20.70">
    <property type="entry name" value="Aldolase class I"/>
    <property type="match status" value="1"/>
</dbReference>
<dbReference type="InterPro" id="IPR006062">
    <property type="entry name" value="His_biosynth"/>
</dbReference>
<accession>A0A1W2GCT2</accession>
<dbReference type="PANTHER" id="PTHR43090:SF2">
    <property type="entry name" value="1-(5-PHOSPHORIBOSYL)-5-[(5-PHOSPHORIBOSYLAMINO)METHYLIDENEAMINO] IMIDAZOLE-4-CARBOXAMIDE ISOMERASE"/>
    <property type="match status" value="1"/>
</dbReference>
<dbReference type="GO" id="GO:0005737">
    <property type="term" value="C:cytoplasm"/>
    <property type="evidence" value="ECO:0007669"/>
    <property type="project" value="UniProtKB-SubCell"/>
</dbReference>
<keyword evidence="8 9" id="KW-0413">Isomerase</keyword>
<evidence type="ECO:0000256" key="11">
    <source>
        <dbReference type="RuleBase" id="RU003658"/>
    </source>
</evidence>
<dbReference type="AlphaFoldDB" id="A0A1W2GCT2"/>
<evidence type="ECO:0000313" key="12">
    <source>
        <dbReference type="EMBL" id="SMD34453.1"/>
    </source>
</evidence>
<keyword evidence="13" id="KW-1185">Reference proteome</keyword>
<dbReference type="RefSeq" id="WP_084372691.1">
    <property type="nucleotide sequence ID" value="NZ_FWYF01000002.1"/>
</dbReference>
<comment type="similarity">
    <text evidence="4 9 10">Belongs to the HisA/HisF family.</text>
</comment>
<protein>
    <recommendedName>
        <fullName evidence="9 11">1-(5-phosphoribosyl)-5-[(5-phosphoribosylamino)methylideneamino] imidazole-4-carboxamide isomerase</fullName>
        <ecNumber evidence="9 11">5.3.1.16</ecNumber>
    </recommendedName>
    <alternativeName>
        <fullName evidence="9">Phosphoribosylformimino-5-aminoimidazole carboxamide ribotide isomerase</fullName>
    </alternativeName>
</protein>
<evidence type="ECO:0000256" key="8">
    <source>
        <dbReference type="ARBA" id="ARBA00023235"/>
    </source>
</evidence>
<dbReference type="InterPro" id="IPR023016">
    <property type="entry name" value="HisA/PriA"/>
</dbReference>
<dbReference type="FunFam" id="3.20.20.70:FF:000009">
    <property type="entry name" value="1-(5-phosphoribosyl)-5-[(5-phosphoribosylamino)methylideneamino] imidazole-4-carboxamide isomerase"/>
    <property type="match status" value="1"/>
</dbReference>
<dbReference type="Pfam" id="PF00977">
    <property type="entry name" value="His_biosynth"/>
    <property type="match status" value="1"/>
</dbReference>
<evidence type="ECO:0000256" key="4">
    <source>
        <dbReference type="ARBA" id="ARBA00009667"/>
    </source>
</evidence>
<comment type="catalytic activity">
    <reaction evidence="1 9 11">
        <text>1-(5-phospho-beta-D-ribosyl)-5-[(5-phospho-beta-D-ribosylamino)methylideneamino]imidazole-4-carboxamide = 5-[(5-phospho-1-deoxy-D-ribulos-1-ylimino)methylamino]-1-(5-phospho-beta-D-ribosyl)imidazole-4-carboxamide</text>
        <dbReference type="Rhea" id="RHEA:15469"/>
        <dbReference type="ChEBI" id="CHEBI:58435"/>
        <dbReference type="ChEBI" id="CHEBI:58525"/>
        <dbReference type="EC" id="5.3.1.16"/>
    </reaction>
</comment>
<dbReference type="InterPro" id="IPR011060">
    <property type="entry name" value="RibuloseP-bd_barrel"/>
</dbReference>
<evidence type="ECO:0000256" key="5">
    <source>
        <dbReference type="ARBA" id="ARBA00022490"/>
    </source>
</evidence>
<evidence type="ECO:0000256" key="10">
    <source>
        <dbReference type="RuleBase" id="RU003657"/>
    </source>
</evidence>
<keyword evidence="6 9" id="KW-0028">Amino-acid biosynthesis</keyword>
<comment type="subcellular location">
    <subcellularLocation>
        <location evidence="2 9 11">Cytoplasm</location>
    </subcellularLocation>
</comment>
<dbReference type="UniPathway" id="UPA00031">
    <property type="reaction ID" value="UER00009"/>
</dbReference>
<gene>
    <name evidence="9" type="primary">hisA</name>
    <name evidence="12" type="ORF">SAMN04488029_2013</name>
</gene>
<evidence type="ECO:0000313" key="13">
    <source>
        <dbReference type="Proteomes" id="UP000192472"/>
    </source>
</evidence>
<dbReference type="PANTHER" id="PTHR43090">
    <property type="entry name" value="1-(5-PHOSPHORIBOSYL)-5-[(5-PHOSPHORIBOSYLAMINO)METHYLIDENEAMINO] IMIDAZOLE-4-CARBOXAMIDE ISOMERASE"/>
    <property type="match status" value="1"/>
</dbReference>
<dbReference type="GO" id="GO:0000162">
    <property type="term" value="P:L-tryptophan biosynthetic process"/>
    <property type="evidence" value="ECO:0007669"/>
    <property type="project" value="TreeGrafter"/>
</dbReference>
<evidence type="ECO:0000256" key="2">
    <source>
        <dbReference type="ARBA" id="ARBA00004496"/>
    </source>
</evidence>
<proteinExistence type="inferred from homology"/>
<organism evidence="12 13">
    <name type="scientific">Reichenbachiella faecimaris</name>
    <dbReference type="NCBI Taxonomy" id="692418"/>
    <lineage>
        <taxon>Bacteria</taxon>
        <taxon>Pseudomonadati</taxon>
        <taxon>Bacteroidota</taxon>
        <taxon>Cytophagia</taxon>
        <taxon>Cytophagales</taxon>
        <taxon>Reichenbachiellaceae</taxon>
        <taxon>Reichenbachiella</taxon>
    </lineage>
</organism>
<feature type="active site" description="Proton acceptor" evidence="9">
    <location>
        <position position="8"/>
    </location>
</feature>
<dbReference type="Proteomes" id="UP000192472">
    <property type="component" value="Unassembled WGS sequence"/>
</dbReference>
<keyword evidence="5 9" id="KW-0963">Cytoplasm</keyword>
<dbReference type="EMBL" id="FWYF01000002">
    <property type="protein sequence ID" value="SMD34453.1"/>
    <property type="molecule type" value="Genomic_DNA"/>
</dbReference>
<name>A0A1W2GCT2_REIFA</name>
<evidence type="ECO:0000256" key="1">
    <source>
        <dbReference type="ARBA" id="ARBA00000901"/>
    </source>
</evidence>
<reference evidence="12 13" key="1">
    <citation type="submission" date="2017-04" db="EMBL/GenBank/DDBJ databases">
        <authorList>
            <person name="Afonso C.L."/>
            <person name="Miller P.J."/>
            <person name="Scott M.A."/>
            <person name="Spackman E."/>
            <person name="Goraichik I."/>
            <person name="Dimitrov K.M."/>
            <person name="Suarez D.L."/>
            <person name="Swayne D.E."/>
        </authorList>
    </citation>
    <scope>NUCLEOTIDE SEQUENCE [LARGE SCALE GENOMIC DNA]</scope>
    <source>
        <strain evidence="12 13">DSM 26133</strain>
    </source>
</reference>
<dbReference type="CDD" id="cd04732">
    <property type="entry name" value="HisA"/>
    <property type="match status" value="1"/>
</dbReference>
<feature type="active site" description="Proton donor" evidence="9">
    <location>
        <position position="130"/>
    </location>
</feature>
<evidence type="ECO:0000256" key="7">
    <source>
        <dbReference type="ARBA" id="ARBA00023102"/>
    </source>
</evidence>
<dbReference type="GO" id="GO:0003949">
    <property type="term" value="F:1-(5-phosphoribosyl)-5-[(5-phosphoribosylamino)methylideneamino]imidazole-4-carboxamide isomerase activity"/>
    <property type="evidence" value="ECO:0007669"/>
    <property type="project" value="UniProtKB-UniRule"/>
</dbReference>
<sequence>MRIIPAIDIIDGKCVRLTKGDYDQKKIYNENPLEVAKMFEGAGIRYLHLVDLDGSKAKEIRNAKVLDQIASKTSLKIDFGGGIRSDQDINMAFNAGAKQVNLGSVALENKRLYGEWLKKFGSEKIILSADSTNRKIAINGWQEESKVDLFDLITEYQTMGNKYIVCTDIAKDGMLQGIAVDLYKDLMNDFPDQKIIASGGVKDIVDVEAAAALKMNGIIIGKAIYENKISLEQLTKYVD</sequence>
<comment type="pathway">
    <text evidence="3 9 11">Amino-acid biosynthesis; L-histidine biosynthesis; L-histidine from 5-phospho-alpha-D-ribose 1-diphosphate: step 4/9.</text>
</comment>
<dbReference type="GO" id="GO:0000105">
    <property type="term" value="P:L-histidine biosynthetic process"/>
    <property type="evidence" value="ECO:0007669"/>
    <property type="project" value="UniProtKB-UniRule"/>
</dbReference>